<dbReference type="GO" id="GO:0006282">
    <property type="term" value="P:regulation of DNA repair"/>
    <property type="evidence" value="ECO:0007669"/>
    <property type="project" value="InterPro"/>
</dbReference>
<feature type="binding site" evidence="5">
    <location>
        <position position="215"/>
    </location>
    <ligand>
        <name>substrate</name>
    </ligand>
</feature>
<evidence type="ECO:0000256" key="2">
    <source>
        <dbReference type="ARBA" id="ARBA00012255"/>
    </source>
</evidence>
<dbReference type="InterPro" id="IPR007724">
    <property type="entry name" value="Poly_GlycHdrlase"/>
</dbReference>
<dbReference type="Pfam" id="PF05028">
    <property type="entry name" value="PARG_cat_C"/>
    <property type="match status" value="1"/>
</dbReference>
<evidence type="ECO:0000256" key="4">
    <source>
        <dbReference type="PIRSR" id="PIRSR607724-1"/>
    </source>
</evidence>
<dbReference type="Proteomes" id="UP000663870">
    <property type="component" value="Unassembled WGS sequence"/>
</dbReference>
<protein>
    <recommendedName>
        <fullName evidence="2">poly(ADP-ribose) glycohydrolase</fullName>
        <ecNumber evidence="2">3.2.1.143</ecNumber>
    </recommendedName>
</protein>
<evidence type="ECO:0000313" key="9">
    <source>
        <dbReference type="EMBL" id="CAF1265752.1"/>
    </source>
</evidence>
<feature type="domain" description="PARG helical" evidence="7">
    <location>
        <begin position="51"/>
        <end position="142"/>
    </location>
</feature>
<organism evidence="9 10">
    <name type="scientific">Rotaria sordida</name>
    <dbReference type="NCBI Taxonomy" id="392033"/>
    <lineage>
        <taxon>Eukaryota</taxon>
        <taxon>Metazoa</taxon>
        <taxon>Spiralia</taxon>
        <taxon>Gnathifera</taxon>
        <taxon>Rotifera</taxon>
        <taxon>Eurotatoria</taxon>
        <taxon>Bdelloidea</taxon>
        <taxon>Philodinida</taxon>
        <taxon>Philodinidae</taxon>
        <taxon>Rotaria</taxon>
    </lineage>
</organism>
<keyword evidence="10" id="KW-1185">Reference proteome</keyword>
<comment type="caution">
    <text evidence="9">The sequence shown here is derived from an EMBL/GenBank/DDBJ whole genome shotgun (WGS) entry which is preliminary data.</text>
</comment>
<evidence type="ECO:0000256" key="1">
    <source>
        <dbReference type="ARBA" id="ARBA00009545"/>
    </source>
</evidence>
<dbReference type="AlphaFoldDB" id="A0A815AXF3"/>
<dbReference type="GO" id="GO:0009225">
    <property type="term" value="P:nucleotide-sugar metabolic process"/>
    <property type="evidence" value="ECO:0007669"/>
    <property type="project" value="TreeGrafter"/>
</dbReference>
<dbReference type="GO" id="GO:0004649">
    <property type="term" value="F:poly(ADP-ribose) glycohydrolase activity"/>
    <property type="evidence" value="ECO:0007669"/>
    <property type="project" value="UniProtKB-EC"/>
</dbReference>
<dbReference type="EC" id="3.2.1.143" evidence="2"/>
<dbReference type="PANTHER" id="PTHR12837">
    <property type="entry name" value="POLY ADP-RIBOSE GLYCOHYDROLASE"/>
    <property type="match status" value="1"/>
</dbReference>
<gene>
    <name evidence="9" type="ORF">JXQ802_LOCUS27726</name>
    <name evidence="8" type="ORF">PYM288_LOCUS18476</name>
</gene>
<name>A0A815AXF3_9BILA</name>
<dbReference type="EMBL" id="CAJNOH010000569">
    <property type="protein sequence ID" value="CAF1077158.1"/>
    <property type="molecule type" value="Genomic_DNA"/>
</dbReference>
<feature type="active site" evidence="4">
    <location>
        <position position="217"/>
    </location>
</feature>
<keyword evidence="3" id="KW-0378">Hydrolase</keyword>
<feature type="binding site" evidence="5">
    <location>
        <position position="256"/>
    </location>
    <ligand>
        <name>substrate</name>
    </ligand>
</feature>
<dbReference type="GO" id="GO:1990966">
    <property type="term" value="P:ATP generation from poly-ADP-D-ribose"/>
    <property type="evidence" value="ECO:0007669"/>
    <property type="project" value="TreeGrafter"/>
</dbReference>
<accession>A0A815AXF3</accession>
<reference evidence="9" key="1">
    <citation type="submission" date="2021-02" db="EMBL/GenBank/DDBJ databases">
        <authorList>
            <person name="Nowell W R."/>
        </authorList>
    </citation>
    <scope>NUCLEOTIDE SEQUENCE</scope>
</reference>
<dbReference type="GO" id="GO:0005737">
    <property type="term" value="C:cytoplasm"/>
    <property type="evidence" value="ECO:0007669"/>
    <property type="project" value="TreeGrafter"/>
</dbReference>
<dbReference type="EMBL" id="CAJNOL010001016">
    <property type="protein sequence ID" value="CAF1265752.1"/>
    <property type="molecule type" value="Genomic_DNA"/>
</dbReference>
<evidence type="ECO:0000259" key="7">
    <source>
        <dbReference type="Pfam" id="PF20811"/>
    </source>
</evidence>
<sequence>MSTTTYIAKQRTFIIPENNVTFQTLTDLFFIDKKYRSCSNLDIVIRQLNFDFYHDLLPIIAQWASNHTQSNPIKPLQANITARVTYTSAQARYILANAFFLNTIKGYGSIDLIDLYHVPFDRVAIERIRCLIEYFRLSSQQQQQQQHNNDHREISIERYSYAEELPDWKKQLVPIQESKINVFAERMEASEEAHGFVDFANKHIHIHSISPSATQEEILFSCCPEAYLAILVCDTLRSDEVVILRGCKRFVDYRGYGETFQFVGPYPNQDPIHVQDILVMDACLSNHFSRRHIDRDLGKAWAAFAKTGHEIIVTGNWGCGVFGGDPIFKFLQQVCAASILVDIVKRLDYSTYGDDRLMSKLKDLMKQLDKKKKTVADVYQMMVKYSENEIMCSSRPVFSYYVNEWLNAM</sequence>
<evidence type="ECO:0000313" key="10">
    <source>
        <dbReference type="Proteomes" id="UP000663870"/>
    </source>
</evidence>
<evidence type="ECO:0000256" key="5">
    <source>
        <dbReference type="PIRSR" id="PIRSR607724-2"/>
    </source>
</evidence>
<proteinExistence type="inferred from homology"/>
<dbReference type="GO" id="GO:0005975">
    <property type="term" value="P:carbohydrate metabolic process"/>
    <property type="evidence" value="ECO:0007669"/>
    <property type="project" value="InterPro"/>
</dbReference>
<comment type="similarity">
    <text evidence="1">Belongs to the poly(ADP-ribose) glycohydrolase family.</text>
</comment>
<dbReference type="PANTHER" id="PTHR12837:SF0">
    <property type="entry name" value="POLY(ADP-RIBOSE) GLYCOHYDROLASE"/>
    <property type="match status" value="1"/>
</dbReference>
<dbReference type="Pfam" id="PF20811">
    <property type="entry name" value="PARG_cat_N"/>
    <property type="match status" value="1"/>
</dbReference>
<dbReference type="InterPro" id="IPR046372">
    <property type="entry name" value="PARG_cat_C"/>
</dbReference>
<feature type="active site" evidence="4">
    <location>
        <position position="216"/>
    </location>
</feature>
<feature type="active site" evidence="4">
    <location>
        <position position="198"/>
    </location>
</feature>
<feature type="domain" description="PARG catalytic Macro" evidence="6">
    <location>
        <begin position="166"/>
        <end position="358"/>
    </location>
</feature>
<evidence type="ECO:0000256" key="3">
    <source>
        <dbReference type="ARBA" id="ARBA00022801"/>
    </source>
</evidence>
<dbReference type="Proteomes" id="UP000663854">
    <property type="component" value="Unassembled WGS sequence"/>
</dbReference>
<feature type="binding site" evidence="5">
    <location>
        <position position="201"/>
    </location>
    <ligand>
        <name>substrate</name>
    </ligand>
</feature>
<dbReference type="InterPro" id="IPR048362">
    <property type="entry name" value="PARG_helical"/>
</dbReference>
<dbReference type="GO" id="GO:0005634">
    <property type="term" value="C:nucleus"/>
    <property type="evidence" value="ECO:0007669"/>
    <property type="project" value="TreeGrafter"/>
</dbReference>
<evidence type="ECO:0000313" key="8">
    <source>
        <dbReference type="EMBL" id="CAF1077158.1"/>
    </source>
</evidence>
<evidence type="ECO:0000259" key="6">
    <source>
        <dbReference type="Pfam" id="PF05028"/>
    </source>
</evidence>